<proteinExistence type="predicted"/>
<accession>C8XAE3</accession>
<dbReference type="PROSITE" id="PS50977">
    <property type="entry name" value="HTH_TETR_2"/>
    <property type="match status" value="1"/>
</dbReference>
<dbReference type="OrthoDB" id="2570341at2"/>
<evidence type="ECO:0000313" key="6">
    <source>
        <dbReference type="EMBL" id="ACV77308.1"/>
    </source>
</evidence>
<dbReference type="InterPro" id="IPR004111">
    <property type="entry name" value="Repressor_TetR_C"/>
</dbReference>
<evidence type="ECO:0000256" key="2">
    <source>
        <dbReference type="ARBA" id="ARBA00023125"/>
    </source>
</evidence>
<dbReference type="Pfam" id="PF00440">
    <property type="entry name" value="TetR_N"/>
    <property type="match status" value="1"/>
</dbReference>
<evidence type="ECO:0000256" key="4">
    <source>
        <dbReference type="PROSITE-ProRule" id="PRU00335"/>
    </source>
</evidence>
<dbReference type="eggNOG" id="COG1309">
    <property type="taxonomic scope" value="Bacteria"/>
</dbReference>
<dbReference type="Proteomes" id="UP000002218">
    <property type="component" value="Chromosome"/>
</dbReference>
<dbReference type="PANTHER" id="PTHR30055:SF151">
    <property type="entry name" value="TRANSCRIPTIONAL REGULATORY PROTEIN"/>
    <property type="match status" value="1"/>
</dbReference>
<keyword evidence="3" id="KW-0804">Transcription</keyword>
<dbReference type="GO" id="GO:0045892">
    <property type="term" value="P:negative regulation of DNA-templated transcription"/>
    <property type="evidence" value="ECO:0007669"/>
    <property type="project" value="InterPro"/>
</dbReference>
<dbReference type="STRING" id="479431.Namu_0897"/>
<sequence>MSPTADRPTKKAPPADPATTLALLWGPQDRPGRSGLTVRAIVRAAIELADAGGVDALSMRGVAERVGAGAMSLYTHVPSKPALIELMIDTVNGELYADLDEPARQGDWRAGLRFVADRNWQLFARHPWLLQIPQGRPVLGPNINRKYEAELRPLDGIGLSDLEMDGVLTMVLVHVAGLARWQGALQADRDGTGEDDQQWWAAIEPALAAVMDPAAFPVGGRVGRAVGEHLASVGDPAGSLDFGLDRIVDGVERILERKPRPDMAP</sequence>
<feature type="DNA-binding region" description="H-T-H motif" evidence="4">
    <location>
        <begin position="58"/>
        <end position="77"/>
    </location>
</feature>
<dbReference type="RefSeq" id="WP_015746223.1">
    <property type="nucleotide sequence ID" value="NC_013235.1"/>
</dbReference>
<dbReference type="InterPro" id="IPR009057">
    <property type="entry name" value="Homeodomain-like_sf"/>
</dbReference>
<evidence type="ECO:0000256" key="3">
    <source>
        <dbReference type="ARBA" id="ARBA00023163"/>
    </source>
</evidence>
<dbReference type="Pfam" id="PF02909">
    <property type="entry name" value="TetR_C_1"/>
    <property type="match status" value="1"/>
</dbReference>
<evidence type="ECO:0000313" key="7">
    <source>
        <dbReference type="Proteomes" id="UP000002218"/>
    </source>
</evidence>
<dbReference type="PANTHER" id="PTHR30055">
    <property type="entry name" value="HTH-TYPE TRANSCRIPTIONAL REGULATOR RUTR"/>
    <property type="match status" value="1"/>
</dbReference>
<dbReference type="GO" id="GO:0003700">
    <property type="term" value="F:DNA-binding transcription factor activity"/>
    <property type="evidence" value="ECO:0007669"/>
    <property type="project" value="TreeGrafter"/>
</dbReference>
<dbReference type="InParanoid" id="C8XAE3"/>
<keyword evidence="7" id="KW-1185">Reference proteome</keyword>
<reference evidence="6 7" key="2">
    <citation type="journal article" date="2010" name="Stand. Genomic Sci.">
        <title>Complete genome sequence of Nakamurella multipartita type strain (Y-104).</title>
        <authorList>
            <person name="Tice H."/>
            <person name="Mayilraj S."/>
            <person name="Sims D."/>
            <person name="Lapidus A."/>
            <person name="Nolan M."/>
            <person name="Lucas S."/>
            <person name="Glavina Del Rio T."/>
            <person name="Copeland A."/>
            <person name="Cheng J.F."/>
            <person name="Meincke L."/>
            <person name="Bruce D."/>
            <person name="Goodwin L."/>
            <person name="Pitluck S."/>
            <person name="Ivanova N."/>
            <person name="Mavromatis K."/>
            <person name="Ovchinnikova G."/>
            <person name="Pati A."/>
            <person name="Chen A."/>
            <person name="Palaniappan K."/>
            <person name="Land M."/>
            <person name="Hauser L."/>
            <person name="Chang Y.J."/>
            <person name="Jeffries C.D."/>
            <person name="Detter J.C."/>
            <person name="Brettin T."/>
            <person name="Rohde M."/>
            <person name="Goker M."/>
            <person name="Bristow J."/>
            <person name="Eisen J.A."/>
            <person name="Markowitz V."/>
            <person name="Hugenholtz P."/>
            <person name="Kyrpides N.C."/>
            <person name="Klenk H.P."/>
            <person name="Chen F."/>
        </authorList>
    </citation>
    <scope>NUCLEOTIDE SEQUENCE [LARGE SCALE GENOMIC DNA]</scope>
    <source>
        <strain evidence="7">ATCC 700099 / DSM 44233 / CIP 104796 / JCM 9543 / NBRC 105858 / Y-104</strain>
    </source>
</reference>
<keyword evidence="1" id="KW-0805">Transcription regulation</keyword>
<gene>
    <name evidence="6" type="ordered locus">Namu_0897</name>
</gene>
<dbReference type="AlphaFoldDB" id="C8XAE3"/>
<dbReference type="SUPFAM" id="SSF48498">
    <property type="entry name" value="Tetracyclin repressor-like, C-terminal domain"/>
    <property type="match status" value="1"/>
</dbReference>
<dbReference type="InterPro" id="IPR001647">
    <property type="entry name" value="HTH_TetR"/>
</dbReference>
<keyword evidence="2 4" id="KW-0238">DNA-binding</keyword>
<dbReference type="HOGENOM" id="CLU_069543_0_1_11"/>
<dbReference type="Gene3D" id="1.10.357.10">
    <property type="entry name" value="Tetracycline Repressor, domain 2"/>
    <property type="match status" value="1"/>
</dbReference>
<protein>
    <submittedName>
        <fullName evidence="6">Transcriptional regulator, TetR family</fullName>
    </submittedName>
</protein>
<evidence type="ECO:0000259" key="5">
    <source>
        <dbReference type="PROSITE" id="PS50977"/>
    </source>
</evidence>
<reference evidence="7" key="1">
    <citation type="submission" date="2009-09" db="EMBL/GenBank/DDBJ databases">
        <title>The complete genome of Nakamurella multipartita DSM 44233.</title>
        <authorList>
            <consortium name="US DOE Joint Genome Institute (JGI-PGF)"/>
            <person name="Lucas S."/>
            <person name="Copeland A."/>
            <person name="Lapidus A."/>
            <person name="Glavina del Rio T."/>
            <person name="Dalin E."/>
            <person name="Tice H."/>
            <person name="Bruce D."/>
            <person name="Goodwin L."/>
            <person name="Pitluck S."/>
            <person name="Kyrpides N."/>
            <person name="Mavromatis K."/>
            <person name="Ivanova N."/>
            <person name="Ovchinnikova G."/>
            <person name="Sims D."/>
            <person name="Meincke L."/>
            <person name="Brettin T."/>
            <person name="Detter J.C."/>
            <person name="Han C."/>
            <person name="Larimer F."/>
            <person name="Land M."/>
            <person name="Hauser L."/>
            <person name="Markowitz V."/>
            <person name="Cheng J.-F."/>
            <person name="Hugenholtz P."/>
            <person name="Woyke T."/>
            <person name="Wu D."/>
            <person name="Klenk H.-P."/>
            <person name="Eisen J.A."/>
        </authorList>
    </citation>
    <scope>NUCLEOTIDE SEQUENCE [LARGE SCALE GENOMIC DNA]</scope>
    <source>
        <strain evidence="7">ATCC 700099 / DSM 44233 / CIP 104796 / JCM 9543 / NBRC 105858 / Y-104</strain>
    </source>
</reference>
<dbReference type="SUPFAM" id="SSF46689">
    <property type="entry name" value="Homeodomain-like"/>
    <property type="match status" value="1"/>
</dbReference>
<dbReference type="Gene3D" id="1.10.10.60">
    <property type="entry name" value="Homeodomain-like"/>
    <property type="match status" value="1"/>
</dbReference>
<name>C8XAE3_NAKMY</name>
<organism evidence="6 7">
    <name type="scientific">Nakamurella multipartita (strain ATCC 700099 / DSM 44233 / CIP 104796 / JCM 9543 / NBRC 105858 / Y-104)</name>
    <name type="common">Microsphaera multipartita</name>
    <dbReference type="NCBI Taxonomy" id="479431"/>
    <lineage>
        <taxon>Bacteria</taxon>
        <taxon>Bacillati</taxon>
        <taxon>Actinomycetota</taxon>
        <taxon>Actinomycetes</taxon>
        <taxon>Nakamurellales</taxon>
        <taxon>Nakamurellaceae</taxon>
        <taxon>Nakamurella</taxon>
    </lineage>
</organism>
<dbReference type="InterPro" id="IPR050109">
    <property type="entry name" value="HTH-type_TetR-like_transc_reg"/>
</dbReference>
<dbReference type="EMBL" id="CP001737">
    <property type="protein sequence ID" value="ACV77308.1"/>
    <property type="molecule type" value="Genomic_DNA"/>
</dbReference>
<dbReference type="GO" id="GO:0000976">
    <property type="term" value="F:transcription cis-regulatory region binding"/>
    <property type="evidence" value="ECO:0007669"/>
    <property type="project" value="TreeGrafter"/>
</dbReference>
<dbReference type="InterPro" id="IPR036271">
    <property type="entry name" value="Tet_transcr_reg_TetR-rel_C_sf"/>
</dbReference>
<evidence type="ECO:0000256" key="1">
    <source>
        <dbReference type="ARBA" id="ARBA00023015"/>
    </source>
</evidence>
<feature type="domain" description="HTH tetR-type" evidence="5">
    <location>
        <begin position="35"/>
        <end position="95"/>
    </location>
</feature>
<dbReference type="KEGG" id="nml:Namu_0897"/>